<evidence type="ECO:0000256" key="1">
    <source>
        <dbReference type="ARBA" id="ARBA00022603"/>
    </source>
</evidence>
<dbReference type="SMART" id="SM00028">
    <property type="entry name" value="TPR"/>
    <property type="match status" value="3"/>
</dbReference>
<organism evidence="6 7">
    <name type="scientific">Angomonas deanei</name>
    <dbReference type="NCBI Taxonomy" id="59799"/>
    <lineage>
        <taxon>Eukaryota</taxon>
        <taxon>Discoba</taxon>
        <taxon>Euglenozoa</taxon>
        <taxon>Kinetoplastea</taxon>
        <taxon>Metakinetoplastina</taxon>
        <taxon>Trypanosomatida</taxon>
        <taxon>Trypanosomatidae</taxon>
        <taxon>Strigomonadinae</taxon>
        <taxon>Angomonas</taxon>
    </lineage>
</organism>
<keyword evidence="3" id="KW-0949">S-adenosyl-L-methionine</keyword>
<dbReference type="AlphaFoldDB" id="A0A7G2CCB6"/>
<name>A0A7G2CCB6_9TRYP</name>
<evidence type="ECO:0000256" key="4">
    <source>
        <dbReference type="SAM" id="MobiDB-lite"/>
    </source>
</evidence>
<dbReference type="InterPro" id="IPR046341">
    <property type="entry name" value="SET_dom_sf"/>
</dbReference>
<evidence type="ECO:0000259" key="5">
    <source>
        <dbReference type="PROSITE" id="PS50280"/>
    </source>
</evidence>
<dbReference type="GO" id="GO:0005634">
    <property type="term" value="C:nucleus"/>
    <property type="evidence" value="ECO:0007669"/>
    <property type="project" value="TreeGrafter"/>
</dbReference>
<dbReference type="GO" id="GO:0005737">
    <property type="term" value="C:cytoplasm"/>
    <property type="evidence" value="ECO:0007669"/>
    <property type="project" value="TreeGrafter"/>
</dbReference>
<feature type="domain" description="SET" evidence="5">
    <location>
        <begin position="243"/>
        <end position="545"/>
    </location>
</feature>
<dbReference type="PANTHER" id="PTHR46165:SF2">
    <property type="entry name" value="SET AND MYND DOMAIN-CONTAINING PROTEIN 4"/>
    <property type="match status" value="1"/>
</dbReference>
<dbReference type="Gene3D" id="2.170.270.10">
    <property type="entry name" value="SET domain"/>
    <property type="match status" value="1"/>
</dbReference>
<dbReference type="VEuPathDB" id="TriTrypDB:ADEAN_000317700"/>
<dbReference type="GO" id="GO:0042826">
    <property type="term" value="F:histone deacetylase binding"/>
    <property type="evidence" value="ECO:0007669"/>
    <property type="project" value="TreeGrafter"/>
</dbReference>
<dbReference type="SUPFAM" id="SSF48452">
    <property type="entry name" value="TPR-like"/>
    <property type="match status" value="2"/>
</dbReference>
<gene>
    <name evidence="6" type="ORF">ADEAN_000317700</name>
</gene>
<protein>
    <submittedName>
        <fullName evidence="6">SET domain containing protein, putative</fullName>
    </submittedName>
</protein>
<evidence type="ECO:0000313" key="7">
    <source>
        <dbReference type="Proteomes" id="UP000515908"/>
    </source>
</evidence>
<dbReference type="GO" id="GO:0032259">
    <property type="term" value="P:methylation"/>
    <property type="evidence" value="ECO:0007669"/>
    <property type="project" value="UniProtKB-KW"/>
</dbReference>
<dbReference type="InterPro" id="IPR001214">
    <property type="entry name" value="SET_dom"/>
</dbReference>
<dbReference type="Pfam" id="PF00856">
    <property type="entry name" value="SET"/>
    <property type="match status" value="1"/>
</dbReference>
<dbReference type="SUPFAM" id="SSF82199">
    <property type="entry name" value="SET domain"/>
    <property type="match status" value="1"/>
</dbReference>
<keyword evidence="1" id="KW-0489">Methyltransferase</keyword>
<proteinExistence type="predicted"/>
<dbReference type="OrthoDB" id="62495at2759"/>
<dbReference type="PROSITE" id="PS50280">
    <property type="entry name" value="SET"/>
    <property type="match status" value="1"/>
</dbReference>
<dbReference type="InterPro" id="IPR011990">
    <property type="entry name" value="TPR-like_helical_dom_sf"/>
</dbReference>
<dbReference type="Gene3D" id="1.25.40.10">
    <property type="entry name" value="Tetratricopeptide repeat domain"/>
    <property type="match status" value="2"/>
</dbReference>
<keyword evidence="7" id="KW-1185">Reference proteome</keyword>
<keyword evidence="2" id="KW-0808">Transferase</keyword>
<dbReference type="Proteomes" id="UP000515908">
    <property type="component" value="Chromosome 05"/>
</dbReference>
<dbReference type="PANTHER" id="PTHR46165">
    <property type="entry name" value="SET AND MYND DOMAIN-CONTAINING PROTEIN 4"/>
    <property type="match status" value="1"/>
</dbReference>
<feature type="region of interest" description="Disordered" evidence="4">
    <location>
        <begin position="228"/>
        <end position="256"/>
    </location>
</feature>
<dbReference type="CDD" id="cd20071">
    <property type="entry name" value="SET_SMYD"/>
    <property type="match status" value="1"/>
</dbReference>
<dbReference type="InterPro" id="IPR052097">
    <property type="entry name" value="SET-MYND_domain_protein"/>
</dbReference>
<evidence type="ECO:0000313" key="6">
    <source>
        <dbReference type="EMBL" id="CAD2215722.1"/>
    </source>
</evidence>
<accession>A0A7G2CCB6</accession>
<dbReference type="SMART" id="SM00317">
    <property type="entry name" value="SET"/>
    <property type="match status" value="1"/>
</dbReference>
<sequence length="767" mass="85441">MSAIAPPARPTLPSPNDQNNGDLHGIIEVLQKLLDGNTLLGGETPVKEILAFLQAKQPEVFKQLDEMSSVLDKLIGVDDHMALEWKKKGNALYEEKKLADAIFSYTNGLLCAEKDETMAVLLNNRSTVSFEVGMLADACLDAHKSLQYNPQYAKALLRRGKCLKALGFGNAGQKDITAAERFMDPSTNPEETDLLALANTAEEMELIFGKDMAKDNSSLPHRAQFYKRTTTSEDGEEGEKSDNGLQVDRSAKGRGYSARERIPAGVTVLQETPFAFAPRLENLLNCCSFCLQFTSSLYAGDSYRKKGKKSRGFFCSESCAEQAWQHFGEEESKNVFYLLCPNDGLLALRLIRGLRESPNTTDTRPTEPSLTTSAPPFFELDLHTHLRTLEGSFTRELVREKVSNGADTDNSLEGNMNTNKIPLCSVGGRESVVAALALHMGAVKNEGEAELLRKAMRQVLLNAKEVKCLARQKSQGGIDGALQLHANTILSLAKAVYPYAAVLNHSCDPNCCLTYVENPQCCCAELVVRTLRPVMEGEELTISYYTNPYTVGDEGATGGMTVARAATQRNTALDRFNYHSLRQRLMSIKTNYGFFCQCHTCTSQVDEPVETVEKTYYIQSSDLYQKGQRMIREGKYETAVQVLLQSYELVMRHICPAPRPPQLMLPKTHLAIALAYFHLQKKQECFEHLKAAVELDIQIHKTDCRSHYINDYTRLAFIAPKEEDKKLYAEKAVELLKIFYAPSSTLDMQISYTRSSYLGSGGEETKK</sequence>
<reference evidence="6 7" key="1">
    <citation type="submission" date="2020-08" db="EMBL/GenBank/DDBJ databases">
        <authorList>
            <person name="Newling K."/>
            <person name="Davey J."/>
            <person name="Forrester S."/>
        </authorList>
    </citation>
    <scope>NUCLEOTIDE SEQUENCE [LARGE SCALE GENOMIC DNA]</scope>
    <source>
        <strain evidence="7">Crithidia deanei Carvalho (ATCC PRA-265)</strain>
    </source>
</reference>
<feature type="region of interest" description="Disordered" evidence="4">
    <location>
        <begin position="1"/>
        <end position="20"/>
    </location>
</feature>
<dbReference type="InterPro" id="IPR019734">
    <property type="entry name" value="TPR_rpt"/>
</dbReference>
<evidence type="ECO:0000256" key="2">
    <source>
        <dbReference type="ARBA" id="ARBA00022679"/>
    </source>
</evidence>
<evidence type="ECO:0000256" key="3">
    <source>
        <dbReference type="ARBA" id="ARBA00022691"/>
    </source>
</evidence>
<dbReference type="GO" id="GO:0008168">
    <property type="term" value="F:methyltransferase activity"/>
    <property type="evidence" value="ECO:0007669"/>
    <property type="project" value="UniProtKB-KW"/>
</dbReference>
<dbReference type="EMBL" id="LR877149">
    <property type="protein sequence ID" value="CAD2215722.1"/>
    <property type="molecule type" value="Genomic_DNA"/>
</dbReference>